<dbReference type="InterPro" id="IPR036188">
    <property type="entry name" value="FAD/NAD-bd_sf"/>
</dbReference>
<feature type="region of interest" description="Disordered" evidence="10">
    <location>
        <begin position="631"/>
        <end position="653"/>
    </location>
</feature>
<sequence>MRSTLTEQITLAGRTAPARVLFGPHETNLGDDRALSPRHVAYYGRRARGGAGVIVTETASVHPSDWPYERAPLAFECVAGWRDVVEACRPHGALVLAGLGHNGFQGSSAWSQSALWAPSRFPDPVSRELPMEMERAEIASLVDGFRAAAALAAASGVDGVEIDAGASSLLRQFHSGLTNRRADEYGSDRLRLTREVITAVRAELGDERILALRLSCDEQAPWAGVTPEAAADQVRALADSLDLLVVVRGGPYSATSYRPDGHTEPGFNIDLCAGIRAAVAGRVPVVLQGSVVDPDLAQQALDDGVADLVEMTRAQIADPDVVTAVRDGRTPRPCVLCNQTCLVRDPRNPVVTCIGNPSAGHETVDREPARGTDLGSALVVGAGPGGLEAARVLALRGFRVALCDKRNRPGGMMRTAAAGFGRARLANLVDWLEDECRRLGVDIRTGVEVTAADVGAAEDSVVALAAGSRPRPAPCPVGPGVQVTTAAEVLAGGALEPGSVLVLDPVGGPVAVSVASWLAERGRAVSIVTPDQIVGSRLGPTGDLVGANARMQRAGIIRHLASVPVSAGAGEAMLRNRFTDESTRVPCAVLVDCAHPLPNDVIDDQDAMRVGDCVAPRTVLEAVREGRLAAMSAVPTSSNPSARPTRSTDQCTR</sequence>
<protein>
    <submittedName>
        <fullName evidence="13">Mycofactocin system FadH/OYE family oxidoreductase 1</fullName>
    </submittedName>
</protein>
<keyword evidence="8" id="KW-0408">Iron</keyword>
<evidence type="ECO:0000256" key="4">
    <source>
        <dbReference type="ARBA" id="ARBA00022630"/>
    </source>
</evidence>
<dbReference type="Proteomes" id="UP001160334">
    <property type="component" value="Unassembled WGS sequence"/>
</dbReference>
<evidence type="ECO:0000256" key="3">
    <source>
        <dbReference type="ARBA" id="ARBA00011048"/>
    </source>
</evidence>
<dbReference type="InterPro" id="IPR013785">
    <property type="entry name" value="Aldolase_TIM"/>
</dbReference>
<dbReference type="Gene3D" id="3.20.20.70">
    <property type="entry name" value="Aldolase class I"/>
    <property type="match status" value="1"/>
</dbReference>
<organism evidence="13 14">
    <name type="scientific">Prescottella agglutinans</name>
    <dbReference type="NCBI Taxonomy" id="1644129"/>
    <lineage>
        <taxon>Bacteria</taxon>
        <taxon>Bacillati</taxon>
        <taxon>Actinomycetota</taxon>
        <taxon>Actinomycetes</taxon>
        <taxon>Mycobacteriales</taxon>
        <taxon>Nocardiaceae</taxon>
        <taxon>Prescottella</taxon>
    </lineage>
</organism>
<evidence type="ECO:0000256" key="10">
    <source>
        <dbReference type="SAM" id="MobiDB-lite"/>
    </source>
</evidence>
<comment type="similarity">
    <text evidence="3">In the N-terminal section; belongs to the NADH:flavin oxidoreductase/NADH oxidase family.</text>
</comment>
<dbReference type="InterPro" id="IPR023753">
    <property type="entry name" value="FAD/NAD-binding_dom"/>
</dbReference>
<feature type="domain" description="FAD/NAD(P)-binding" evidence="12">
    <location>
        <begin position="378"/>
        <end position="591"/>
    </location>
</feature>
<evidence type="ECO:0000259" key="11">
    <source>
        <dbReference type="Pfam" id="PF00724"/>
    </source>
</evidence>
<dbReference type="InterPro" id="IPR051793">
    <property type="entry name" value="NADH:flavin_oxidoreductase"/>
</dbReference>
<proteinExistence type="inferred from homology"/>
<gene>
    <name evidence="13" type="ORF">M2280_000292</name>
</gene>
<evidence type="ECO:0000256" key="8">
    <source>
        <dbReference type="ARBA" id="ARBA00023004"/>
    </source>
</evidence>
<feature type="compositionally biased region" description="Polar residues" evidence="10">
    <location>
        <begin position="634"/>
        <end position="653"/>
    </location>
</feature>
<keyword evidence="7" id="KW-0560">Oxidoreductase</keyword>
<dbReference type="SUPFAM" id="SSF51971">
    <property type="entry name" value="Nucleotide-binding domain"/>
    <property type="match status" value="1"/>
</dbReference>
<keyword evidence="9" id="KW-0411">Iron-sulfur</keyword>
<evidence type="ECO:0000256" key="7">
    <source>
        <dbReference type="ARBA" id="ARBA00023002"/>
    </source>
</evidence>
<dbReference type="PANTHER" id="PTHR42917">
    <property type="entry name" value="2,4-DIENOYL-COA REDUCTASE"/>
    <property type="match status" value="1"/>
</dbReference>
<dbReference type="InterPro" id="IPR023967">
    <property type="entry name" value="CHP03996_oxidoreductase"/>
</dbReference>
<dbReference type="RefSeq" id="WP_280758482.1">
    <property type="nucleotide sequence ID" value="NZ_JARXVC010000001.1"/>
</dbReference>
<dbReference type="Pfam" id="PF07992">
    <property type="entry name" value="Pyr_redox_2"/>
    <property type="match status" value="1"/>
</dbReference>
<dbReference type="SUPFAM" id="SSF51395">
    <property type="entry name" value="FMN-linked oxidoreductases"/>
    <property type="match status" value="1"/>
</dbReference>
<comment type="cofactor">
    <cofactor evidence="1">
        <name>FMN</name>
        <dbReference type="ChEBI" id="CHEBI:58210"/>
    </cofactor>
</comment>
<name>A0ABT6M461_9NOCA</name>
<dbReference type="Gene3D" id="3.40.50.720">
    <property type="entry name" value="NAD(P)-binding Rossmann-like Domain"/>
    <property type="match status" value="1"/>
</dbReference>
<evidence type="ECO:0000256" key="9">
    <source>
        <dbReference type="ARBA" id="ARBA00023014"/>
    </source>
</evidence>
<keyword evidence="6" id="KW-0479">Metal-binding</keyword>
<keyword evidence="4" id="KW-0285">Flavoprotein</keyword>
<evidence type="ECO:0000313" key="13">
    <source>
        <dbReference type="EMBL" id="MDH6279087.1"/>
    </source>
</evidence>
<accession>A0ABT6M461</accession>
<evidence type="ECO:0000256" key="5">
    <source>
        <dbReference type="ARBA" id="ARBA00022643"/>
    </source>
</evidence>
<evidence type="ECO:0000256" key="2">
    <source>
        <dbReference type="ARBA" id="ARBA00001966"/>
    </source>
</evidence>
<dbReference type="InterPro" id="IPR001155">
    <property type="entry name" value="OxRdtase_FMN_N"/>
</dbReference>
<evidence type="ECO:0000256" key="6">
    <source>
        <dbReference type="ARBA" id="ARBA00022723"/>
    </source>
</evidence>
<comment type="cofactor">
    <cofactor evidence="2">
        <name>[4Fe-4S] cluster</name>
        <dbReference type="ChEBI" id="CHEBI:49883"/>
    </cofactor>
</comment>
<comment type="caution">
    <text evidence="13">The sequence shown here is derived from an EMBL/GenBank/DDBJ whole genome shotgun (WGS) entry which is preliminary data.</text>
</comment>
<reference evidence="13 14" key="1">
    <citation type="submission" date="2023-04" db="EMBL/GenBank/DDBJ databases">
        <title>Forest soil microbial communities from Buena Vista Peninsula, Colon Province, Panama.</title>
        <authorList>
            <person name="Bouskill N."/>
        </authorList>
    </citation>
    <scope>NUCLEOTIDE SEQUENCE [LARGE SCALE GENOMIC DNA]</scope>
    <source>
        <strain evidence="13 14">CFH S0262</strain>
    </source>
</reference>
<feature type="domain" description="NADH:flavin oxidoreductase/NADH oxidase N-terminal" evidence="11">
    <location>
        <begin position="18"/>
        <end position="329"/>
    </location>
</feature>
<evidence type="ECO:0000259" key="12">
    <source>
        <dbReference type="Pfam" id="PF07992"/>
    </source>
</evidence>
<dbReference type="NCBIfam" id="TIGR03996">
    <property type="entry name" value="mycofact_OYE_1"/>
    <property type="match status" value="1"/>
</dbReference>
<evidence type="ECO:0000256" key="1">
    <source>
        <dbReference type="ARBA" id="ARBA00001917"/>
    </source>
</evidence>
<dbReference type="PANTHER" id="PTHR42917:SF2">
    <property type="entry name" value="2,4-DIENOYL-COA REDUCTASE [(2E)-ENOYL-COA-PRODUCING]"/>
    <property type="match status" value="1"/>
</dbReference>
<keyword evidence="14" id="KW-1185">Reference proteome</keyword>
<evidence type="ECO:0000313" key="14">
    <source>
        <dbReference type="Proteomes" id="UP001160334"/>
    </source>
</evidence>
<dbReference type="EMBL" id="JARXVC010000001">
    <property type="protein sequence ID" value="MDH6279087.1"/>
    <property type="molecule type" value="Genomic_DNA"/>
</dbReference>
<dbReference type="Gene3D" id="3.50.50.60">
    <property type="entry name" value="FAD/NAD(P)-binding domain"/>
    <property type="match status" value="1"/>
</dbReference>
<keyword evidence="5" id="KW-0288">FMN</keyword>
<dbReference type="Pfam" id="PF00724">
    <property type="entry name" value="Oxidored_FMN"/>
    <property type="match status" value="1"/>
</dbReference>